<gene>
    <name evidence="2" type="ORF">SEPMUDRAFT_53918</name>
</gene>
<dbReference type="Proteomes" id="UP000016931">
    <property type="component" value="Unassembled WGS sequence"/>
</dbReference>
<dbReference type="OrthoDB" id="2507140at2759"/>
<proteinExistence type="predicted"/>
<evidence type="ECO:0000313" key="2">
    <source>
        <dbReference type="EMBL" id="EMF08340.1"/>
    </source>
</evidence>
<keyword evidence="1" id="KW-0732">Signal</keyword>
<evidence type="ECO:0000256" key="1">
    <source>
        <dbReference type="SAM" id="SignalP"/>
    </source>
</evidence>
<dbReference type="RefSeq" id="XP_016756461.1">
    <property type="nucleotide sequence ID" value="XM_016909281.1"/>
</dbReference>
<feature type="signal peptide" evidence="1">
    <location>
        <begin position="1"/>
        <end position="17"/>
    </location>
</feature>
<organism evidence="2 3">
    <name type="scientific">Sphaerulina musiva (strain SO2202)</name>
    <name type="common">Poplar stem canker fungus</name>
    <name type="synonym">Septoria musiva</name>
    <dbReference type="NCBI Taxonomy" id="692275"/>
    <lineage>
        <taxon>Eukaryota</taxon>
        <taxon>Fungi</taxon>
        <taxon>Dikarya</taxon>
        <taxon>Ascomycota</taxon>
        <taxon>Pezizomycotina</taxon>
        <taxon>Dothideomycetes</taxon>
        <taxon>Dothideomycetidae</taxon>
        <taxon>Mycosphaerellales</taxon>
        <taxon>Mycosphaerellaceae</taxon>
        <taxon>Sphaerulina</taxon>
    </lineage>
</organism>
<evidence type="ECO:0000313" key="3">
    <source>
        <dbReference type="Proteomes" id="UP000016931"/>
    </source>
</evidence>
<dbReference type="GeneID" id="27906418"/>
<dbReference type="eggNOG" id="ENOG502SZY2">
    <property type="taxonomic scope" value="Eukaryota"/>
</dbReference>
<sequence length="104" mass="10877">MHASAAFFVALAGFATAQSTSSVLPVSGCGESIDLIIQSCLGTTQAQYNACTPNDWSCLCEQANNVLTCYNNCPSAPQRFGFEQTKVAQCNAASAYVHPSSACN</sequence>
<dbReference type="AlphaFoldDB" id="M3C8Z5"/>
<name>M3C8Z5_SPHMS</name>
<reference evidence="2 3" key="1">
    <citation type="journal article" date="2012" name="PLoS Pathog.">
        <title>Diverse lifestyles and strategies of plant pathogenesis encoded in the genomes of eighteen Dothideomycetes fungi.</title>
        <authorList>
            <person name="Ohm R.A."/>
            <person name="Feau N."/>
            <person name="Henrissat B."/>
            <person name="Schoch C.L."/>
            <person name="Horwitz B.A."/>
            <person name="Barry K.W."/>
            <person name="Condon B.J."/>
            <person name="Copeland A.C."/>
            <person name="Dhillon B."/>
            <person name="Glaser F."/>
            <person name="Hesse C.N."/>
            <person name="Kosti I."/>
            <person name="LaButti K."/>
            <person name="Lindquist E.A."/>
            <person name="Lucas S."/>
            <person name="Salamov A.A."/>
            <person name="Bradshaw R.E."/>
            <person name="Ciuffetti L."/>
            <person name="Hamelin R.C."/>
            <person name="Kema G.H.J."/>
            <person name="Lawrence C."/>
            <person name="Scott J.A."/>
            <person name="Spatafora J.W."/>
            <person name="Turgeon B.G."/>
            <person name="de Wit P.J.G.M."/>
            <person name="Zhong S."/>
            <person name="Goodwin S.B."/>
            <person name="Grigoriev I.V."/>
        </authorList>
    </citation>
    <scope>NUCLEOTIDE SEQUENCE [LARGE SCALE GENOMIC DNA]</scope>
    <source>
        <strain evidence="2 3">SO2202</strain>
    </source>
</reference>
<feature type="chain" id="PRO_5004032244" description="Extracellular membrane protein CFEM domain-containing protein" evidence="1">
    <location>
        <begin position="18"/>
        <end position="104"/>
    </location>
</feature>
<accession>M3C8Z5</accession>
<dbReference type="OMA" id="DYHATSG"/>
<dbReference type="EMBL" id="KB456271">
    <property type="protein sequence ID" value="EMF08340.1"/>
    <property type="molecule type" value="Genomic_DNA"/>
</dbReference>
<keyword evidence="3" id="KW-1185">Reference proteome</keyword>
<dbReference type="HOGENOM" id="CLU_152673_0_0_1"/>
<dbReference type="STRING" id="692275.M3C8Z5"/>
<evidence type="ECO:0008006" key="4">
    <source>
        <dbReference type="Google" id="ProtNLM"/>
    </source>
</evidence>
<protein>
    <recommendedName>
        <fullName evidence="4">Extracellular membrane protein CFEM domain-containing protein</fullName>
    </recommendedName>
</protein>